<name>A0AA36HV78_9DINO</name>
<evidence type="ECO:0000256" key="1">
    <source>
        <dbReference type="SAM" id="MobiDB-lite"/>
    </source>
</evidence>
<feature type="compositionally biased region" description="Acidic residues" evidence="1">
    <location>
        <begin position="92"/>
        <end position="101"/>
    </location>
</feature>
<sequence>MGGWGGCAWQEDGTGSGGNSVSFALWEERFARPGRGTRTLTTSDQKADEVITSSLPLERKVLSEGGEERTTSPLPEESRPRSQQDLQRSEAWPEEGAEDSAPDFGRRKSEGQVRSRGRRKTVGRAMTSEQPRASESGDPRNRSKSKGARTGDEAESEEILRRKKGRRQTLGASRLASPAEDDVKAPERSRSGVSRSEHEASEQKDTSQKAPTRRTLTIPDRLGESHQDSRGSSRSPSASRDTSPSRPSSAGKERPRPGLAKASLFLKALAGKKEASPTQADASTSLAPGRSGSARPSFKAAVDFASMVKRKKSKKKTVVEEEKPDAAPPPARDIELIRKTFSSARRAMMMRAPAHLSSRDTLKLAIRAVGKAAKLVMQARRAKAIHIMRTFVAAKRRADFEKEQEAFNPQVQMDDIMEEHVTTIFWQLVLFRVDGYDLVVPELLKAFAEPNANVPEAMPELRKVLEAHLRNLEQEVEDAVLAGDHDASQTASQTKKTYKVALEKIMEEASTIRSLVVYSRTISRMGRMERSERAVKVNSDELLSRIMQLDVTKNLLSNWNDEDERPIRVPRRRRKKAVRVEDEEVEVQEVKPDSDSSRTSESSQSSQSSQSSESEEQEDQDQEDQKEEEEENQDASHTQLFDEILAGTLREDLYTPTAPSTECPEEESRLTPLDLTGPTPTPLPPLPELEHLEEVPEAHRSFTDRLSLARQASRGSQQRSGVEGVEGAADAEAMALRSSSYGPSIVRQASRSSKQSEHPSEPFPSRSHSKRSGVSESVSDEAWDVESRVATVEFSWDWQEVLNQYMDEGHPEDFVIEDNQGLELAEDPEVSDFPLTVHKKVSDNDELQKEAEGRPRRKLKVRSGRRSSASFQWQVDEEPAQPASLPTPQPTPQPALQPLQPVPQITLQPSQPQETHTQELPALEEGSEESQRTASCADFEWLQESALPRKVKLQLWKFRAHSKERAVKYIPCWTETRCATASPRPPKDRMILSARSAPCDG</sequence>
<feature type="compositionally biased region" description="Basic and acidic residues" evidence="1">
    <location>
        <begin position="840"/>
        <end position="854"/>
    </location>
</feature>
<gene>
    <name evidence="2" type="ORF">EVOR1521_LOCUS4920</name>
</gene>
<evidence type="ECO:0000313" key="3">
    <source>
        <dbReference type="Proteomes" id="UP001178507"/>
    </source>
</evidence>
<feature type="compositionally biased region" description="Polar residues" evidence="1">
    <location>
        <begin position="276"/>
        <end position="286"/>
    </location>
</feature>
<feature type="region of interest" description="Disordered" evidence="1">
    <location>
        <begin position="812"/>
        <end position="935"/>
    </location>
</feature>
<feature type="region of interest" description="Disordered" evidence="1">
    <location>
        <begin position="34"/>
        <end position="296"/>
    </location>
</feature>
<feature type="region of interest" description="Disordered" evidence="1">
    <location>
        <begin position="980"/>
        <end position="1001"/>
    </location>
</feature>
<dbReference type="Proteomes" id="UP001178507">
    <property type="component" value="Unassembled WGS sequence"/>
</dbReference>
<accession>A0AA36HV78</accession>
<reference evidence="2" key="1">
    <citation type="submission" date="2023-08" db="EMBL/GenBank/DDBJ databases">
        <authorList>
            <person name="Chen Y."/>
            <person name="Shah S."/>
            <person name="Dougan E. K."/>
            <person name="Thang M."/>
            <person name="Chan C."/>
        </authorList>
    </citation>
    <scope>NUCLEOTIDE SEQUENCE</scope>
</reference>
<feature type="compositionally biased region" description="Basic and acidic residues" evidence="1">
    <location>
        <begin position="221"/>
        <end position="231"/>
    </location>
</feature>
<evidence type="ECO:0000313" key="2">
    <source>
        <dbReference type="EMBL" id="CAJ1375696.1"/>
    </source>
</evidence>
<feature type="compositionally biased region" description="Acidic residues" evidence="1">
    <location>
        <begin position="613"/>
        <end position="633"/>
    </location>
</feature>
<feature type="compositionally biased region" description="Basic and acidic residues" evidence="1">
    <location>
        <begin position="688"/>
        <end position="703"/>
    </location>
</feature>
<dbReference type="EMBL" id="CAUJNA010000335">
    <property type="protein sequence ID" value="CAJ1375696.1"/>
    <property type="molecule type" value="Genomic_DNA"/>
</dbReference>
<feature type="compositionally biased region" description="Low complexity" evidence="1">
    <location>
        <begin position="721"/>
        <end position="735"/>
    </location>
</feature>
<dbReference type="AlphaFoldDB" id="A0AA36HV78"/>
<feature type="compositionally biased region" description="Low complexity" evidence="1">
    <location>
        <begin position="599"/>
        <end position="612"/>
    </location>
</feature>
<feature type="compositionally biased region" description="Low complexity" evidence="1">
    <location>
        <begin position="259"/>
        <end position="269"/>
    </location>
</feature>
<organism evidence="2 3">
    <name type="scientific">Effrenium voratum</name>
    <dbReference type="NCBI Taxonomy" id="2562239"/>
    <lineage>
        <taxon>Eukaryota</taxon>
        <taxon>Sar</taxon>
        <taxon>Alveolata</taxon>
        <taxon>Dinophyceae</taxon>
        <taxon>Suessiales</taxon>
        <taxon>Symbiodiniaceae</taxon>
        <taxon>Effrenium</taxon>
    </lineage>
</organism>
<feature type="compositionally biased region" description="Basic and acidic residues" evidence="1">
    <location>
        <begin position="57"/>
        <end position="82"/>
    </location>
</feature>
<feature type="compositionally biased region" description="Basic and acidic residues" evidence="1">
    <location>
        <begin position="588"/>
        <end position="598"/>
    </location>
</feature>
<feature type="compositionally biased region" description="Basic and acidic residues" evidence="1">
    <location>
        <begin position="104"/>
        <end position="113"/>
    </location>
</feature>
<feature type="compositionally biased region" description="Pro residues" evidence="1">
    <location>
        <begin position="885"/>
        <end position="895"/>
    </location>
</feature>
<feature type="compositionally biased region" description="Polar residues" evidence="1">
    <location>
        <begin position="737"/>
        <end position="753"/>
    </location>
</feature>
<proteinExistence type="predicted"/>
<feature type="compositionally biased region" description="Polar residues" evidence="1">
    <location>
        <begin position="905"/>
        <end position="915"/>
    </location>
</feature>
<feature type="region of interest" description="Disordered" evidence="1">
    <location>
        <begin position="1"/>
        <end position="20"/>
    </location>
</feature>
<feature type="region of interest" description="Disordered" evidence="1">
    <location>
        <begin position="571"/>
        <end position="783"/>
    </location>
</feature>
<keyword evidence="3" id="KW-1185">Reference proteome</keyword>
<feature type="compositionally biased region" description="Basic and acidic residues" evidence="1">
    <location>
        <begin position="181"/>
        <end position="207"/>
    </location>
</feature>
<protein>
    <submittedName>
        <fullName evidence="2">Uncharacterized protein</fullName>
    </submittedName>
</protein>
<feature type="compositionally biased region" description="Low complexity" evidence="1">
    <location>
        <begin position="232"/>
        <end position="249"/>
    </location>
</feature>
<comment type="caution">
    <text evidence="2">The sequence shown here is derived from an EMBL/GenBank/DDBJ whole genome shotgun (WGS) entry which is preliminary data.</text>
</comment>
<feature type="compositionally biased region" description="Basic residues" evidence="1">
    <location>
        <begin position="855"/>
        <end position="865"/>
    </location>
</feature>